<protein>
    <submittedName>
        <fullName evidence="1">Uncharacterized protein</fullName>
    </submittedName>
</protein>
<gene>
    <name evidence="1" type="ORF">FC36_GL002103</name>
</gene>
<evidence type="ECO:0000313" key="2">
    <source>
        <dbReference type="Proteomes" id="UP000051048"/>
    </source>
</evidence>
<dbReference type="Proteomes" id="UP000051048">
    <property type="component" value="Unassembled WGS sequence"/>
</dbReference>
<name>A0A0R1THK9_9LACO</name>
<comment type="caution">
    <text evidence="1">The sequence shown here is derived from an EMBL/GenBank/DDBJ whole genome shotgun (WGS) entry which is preliminary data.</text>
</comment>
<accession>A0A0R1THK9</accession>
<organism evidence="1 2">
    <name type="scientific">Ligilactobacillus equi DSM 15833 = JCM 10991</name>
    <dbReference type="NCBI Taxonomy" id="1423740"/>
    <lineage>
        <taxon>Bacteria</taxon>
        <taxon>Bacillati</taxon>
        <taxon>Bacillota</taxon>
        <taxon>Bacilli</taxon>
        <taxon>Lactobacillales</taxon>
        <taxon>Lactobacillaceae</taxon>
        <taxon>Ligilactobacillus</taxon>
    </lineage>
</organism>
<reference evidence="1 2" key="1">
    <citation type="journal article" date="2015" name="Genome Announc.">
        <title>Expanding the biotechnology potential of lactobacilli through comparative genomics of 213 strains and associated genera.</title>
        <authorList>
            <person name="Sun Z."/>
            <person name="Harris H.M."/>
            <person name="McCann A."/>
            <person name="Guo C."/>
            <person name="Argimon S."/>
            <person name="Zhang W."/>
            <person name="Yang X."/>
            <person name="Jeffery I.B."/>
            <person name="Cooney J.C."/>
            <person name="Kagawa T.F."/>
            <person name="Liu W."/>
            <person name="Song Y."/>
            <person name="Salvetti E."/>
            <person name="Wrobel A."/>
            <person name="Rasinkangas P."/>
            <person name="Parkhill J."/>
            <person name="Rea M.C."/>
            <person name="O'Sullivan O."/>
            <person name="Ritari J."/>
            <person name="Douillard F.P."/>
            <person name="Paul Ross R."/>
            <person name="Yang R."/>
            <person name="Briner A.E."/>
            <person name="Felis G.E."/>
            <person name="de Vos W.M."/>
            <person name="Barrangou R."/>
            <person name="Klaenhammer T.R."/>
            <person name="Caufield P.W."/>
            <person name="Cui Y."/>
            <person name="Zhang H."/>
            <person name="O'Toole P.W."/>
        </authorList>
    </citation>
    <scope>NUCLEOTIDE SEQUENCE [LARGE SCALE GENOMIC DNA]</scope>
    <source>
        <strain evidence="1 2">DSM 15833</strain>
    </source>
</reference>
<sequence length="83" mass="9760">MVEKRILTLKEEIHQIKKQNANNILEELSNTAQNVNEADTESDWQEISDTLHELTTTVDQMIALIRFSDFMDQRNIENNNEKQ</sequence>
<dbReference type="PATRIC" id="fig|1423740.3.peg.2284"/>
<dbReference type="RefSeq" id="WP_025021098.1">
    <property type="nucleotide sequence ID" value="NZ_AZFH01000052.1"/>
</dbReference>
<dbReference type="AlphaFoldDB" id="A0A0R1THK9"/>
<dbReference type="EMBL" id="AZFH01000052">
    <property type="protein sequence ID" value="KRL80647.1"/>
    <property type="molecule type" value="Genomic_DNA"/>
</dbReference>
<evidence type="ECO:0000313" key="1">
    <source>
        <dbReference type="EMBL" id="KRL80647.1"/>
    </source>
</evidence>
<proteinExistence type="predicted"/>
<dbReference type="STRING" id="1423740.FC36_GL002103"/>